<evidence type="ECO:0000256" key="7">
    <source>
        <dbReference type="SAM" id="MobiDB-lite"/>
    </source>
</evidence>
<dbReference type="EMBL" id="OOIL02001788">
    <property type="protein sequence ID" value="VFQ78386.1"/>
    <property type="molecule type" value="Genomic_DNA"/>
</dbReference>
<evidence type="ECO:0000256" key="4">
    <source>
        <dbReference type="ARBA" id="ARBA00023163"/>
    </source>
</evidence>
<comment type="subcellular location">
    <subcellularLocation>
        <location evidence="1">Nucleus</location>
    </subcellularLocation>
</comment>
<dbReference type="InterPro" id="IPR036638">
    <property type="entry name" value="HLH_DNA-bd_sf"/>
</dbReference>
<feature type="compositionally biased region" description="Basic and acidic residues" evidence="7">
    <location>
        <begin position="40"/>
        <end position="65"/>
    </location>
</feature>
<evidence type="ECO:0000256" key="2">
    <source>
        <dbReference type="ARBA" id="ARBA00023015"/>
    </source>
</evidence>
<dbReference type="CDD" id="cd11446">
    <property type="entry name" value="bHLH_AtILR3_like"/>
    <property type="match status" value="1"/>
</dbReference>
<dbReference type="GO" id="GO:0005634">
    <property type="term" value="C:nucleus"/>
    <property type="evidence" value="ECO:0007669"/>
    <property type="project" value="UniProtKB-SubCell"/>
</dbReference>
<dbReference type="PROSITE" id="PS50888">
    <property type="entry name" value="BHLH"/>
    <property type="match status" value="1"/>
</dbReference>
<feature type="region of interest" description="Disordered" evidence="7">
    <location>
        <begin position="38"/>
        <end position="65"/>
    </location>
</feature>
<keyword evidence="4" id="KW-0804">Transcription</keyword>
<dbReference type="SMART" id="SM00353">
    <property type="entry name" value="HLH"/>
    <property type="match status" value="1"/>
</dbReference>
<evidence type="ECO:0000256" key="3">
    <source>
        <dbReference type="ARBA" id="ARBA00023125"/>
    </source>
</evidence>
<dbReference type="GO" id="GO:0006879">
    <property type="term" value="P:intracellular iron ion homeostasis"/>
    <property type="evidence" value="ECO:0007669"/>
    <property type="project" value="InterPro"/>
</dbReference>
<dbReference type="Pfam" id="PF23177">
    <property type="entry name" value="bHLH_IRO3"/>
    <property type="match status" value="1"/>
</dbReference>
<dbReference type="AlphaFoldDB" id="A0A484LQX2"/>
<keyword evidence="6" id="KW-0175">Coiled coil</keyword>
<dbReference type="Proteomes" id="UP000595140">
    <property type="component" value="Unassembled WGS sequence"/>
</dbReference>
<feature type="compositionally biased region" description="Polar residues" evidence="7">
    <location>
        <begin position="273"/>
        <end position="286"/>
    </location>
</feature>
<evidence type="ECO:0000256" key="6">
    <source>
        <dbReference type="SAM" id="Coils"/>
    </source>
</evidence>
<name>A0A484LQX2_9ASTE</name>
<dbReference type="SUPFAM" id="SSF47459">
    <property type="entry name" value="HLH, helix-loop-helix DNA-binding domain"/>
    <property type="match status" value="1"/>
</dbReference>
<dbReference type="Gene3D" id="4.10.280.10">
    <property type="entry name" value="Helix-loop-helix DNA-binding domain"/>
    <property type="match status" value="1"/>
</dbReference>
<reference evidence="9 10" key="1">
    <citation type="submission" date="2018-04" db="EMBL/GenBank/DDBJ databases">
        <authorList>
            <person name="Vogel A."/>
        </authorList>
    </citation>
    <scope>NUCLEOTIDE SEQUENCE [LARGE SCALE GENOMIC DNA]</scope>
</reference>
<evidence type="ECO:0000313" key="10">
    <source>
        <dbReference type="Proteomes" id="UP000595140"/>
    </source>
</evidence>
<dbReference type="PANTHER" id="PTHR47001">
    <property type="entry name" value="TRANSCRIPTION FACTOR BHLH121"/>
    <property type="match status" value="1"/>
</dbReference>
<dbReference type="OrthoDB" id="515493at2759"/>
<evidence type="ECO:0000256" key="5">
    <source>
        <dbReference type="ARBA" id="ARBA00023242"/>
    </source>
</evidence>
<feature type="domain" description="BHLH" evidence="8">
    <location>
        <begin position="55"/>
        <end position="105"/>
    </location>
</feature>
<keyword evidence="2" id="KW-0805">Transcription regulation</keyword>
<feature type="compositionally biased region" description="Polar residues" evidence="7">
    <location>
        <begin position="232"/>
        <end position="245"/>
    </location>
</feature>
<dbReference type="GO" id="GO:0046983">
    <property type="term" value="F:protein dimerization activity"/>
    <property type="evidence" value="ECO:0007669"/>
    <property type="project" value="InterPro"/>
</dbReference>
<dbReference type="InterPro" id="IPR044579">
    <property type="entry name" value="bHLH11/121"/>
</dbReference>
<sequence>MDRSSHVPSTSLAEFCKQPLRLRDMNLNQSPPCCSAYRGAADRRPEGELKDNSAARKVQKADREKLRRDRLNEQFAELGSILDPDRPKNDKASIIVDTIQMVKELTDQVCRLKDEYASLTEQYRELTQEKNDLREEKATIKSDIESLNAEYQQRLRTMYPWSGVEHPLVMRPPLYPYPVPIPIPTGPIPMQPYPFYGNQNPTAIPSHCSTFVPYMTTLNPILEQPIPHVSSIVQPGSRNYNSSSKQESRNKADVQTSDESSNEVETDLEFKTPGSTSEQVSSSAQKGTRKRSMEKNSLADGSSSSLCSSSHSVQVFSSSSVIGDTKKDEKPCREA</sequence>
<accession>A0A484LQX2</accession>
<dbReference type="GO" id="GO:0003677">
    <property type="term" value="F:DNA binding"/>
    <property type="evidence" value="ECO:0007669"/>
    <property type="project" value="UniProtKB-KW"/>
</dbReference>
<keyword evidence="3" id="KW-0238">DNA-binding</keyword>
<dbReference type="InterPro" id="IPR057075">
    <property type="entry name" value="bHLH_IRO3"/>
</dbReference>
<feature type="compositionally biased region" description="Basic and acidic residues" evidence="7">
    <location>
        <begin position="324"/>
        <end position="335"/>
    </location>
</feature>
<feature type="compositionally biased region" description="Low complexity" evidence="7">
    <location>
        <begin position="302"/>
        <end position="321"/>
    </location>
</feature>
<dbReference type="GO" id="GO:0003700">
    <property type="term" value="F:DNA-binding transcription factor activity"/>
    <property type="evidence" value="ECO:0007669"/>
    <property type="project" value="InterPro"/>
</dbReference>
<gene>
    <name evidence="9" type="ORF">CCAM_LOCUS20162</name>
</gene>
<organism evidence="9 10">
    <name type="scientific">Cuscuta campestris</name>
    <dbReference type="NCBI Taxonomy" id="132261"/>
    <lineage>
        <taxon>Eukaryota</taxon>
        <taxon>Viridiplantae</taxon>
        <taxon>Streptophyta</taxon>
        <taxon>Embryophyta</taxon>
        <taxon>Tracheophyta</taxon>
        <taxon>Spermatophyta</taxon>
        <taxon>Magnoliopsida</taxon>
        <taxon>eudicotyledons</taxon>
        <taxon>Gunneridae</taxon>
        <taxon>Pentapetalae</taxon>
        <taxon>asterids</taxon>
        <taxon>lamiids</taxon>
        <taxon>Solanales</taxon>
        <taxon>Convolvulaceae</taxon>
        <taxon>Cuscuteae</taxon>
        <taxon>Cuscuta</taxon>
        <taxon>Cuscuta subgen. Grammica</taxon>
        <taxon>Cuscuta sect. Cleistogrammica</taxon>
    </lineage>
</organism>
<keyword evidence="10" id="KW-1185">Reference proteome</keyword>
<dbReference type="InterPro" id="IPR011598">
    <property type="entry name" value="bHLH_dom"/>
</dbReference>
<proteinExistence type="predicted"/>
<protein>
    <recommendedName>
        <fullName evidence="8">BHLH domain-containing protein</fullName>
    </recommendedName>
</protein>
<keyword evidence="5" id="KW-0539">Nucleus</keyword>
<evidence type="ECO:0000256" key="1">
    <source>
        <dbReference type="ARBA" id="ARBA00004123"/>
    </source>
</evidence>
<evidence type="ECO:0000313" key="9">
    <source>
        <dbReference type="EMBL" id="VFQ78386.1"/>
    </source>
</evidence>
<feature type="region of interest" description="Disordered" evidence="7">
    <location>
        <begin position="232"/>
        <end position="335"/>
    </location>
</feature>
<dbReference type="PANTHER" id="PTHR47001:SF1">
    <property type="entry name" value="TRANSCRIPTION FACTOR BHLH11"/>
    <property type="match status" value="1"/>
</dbReference>
<evidence type="ECO:0000259" key="8">
    <source>
        <dbReference type="PROSITE" id="PS50888"/>
    </source>
</evidence>
<feature type="coiled-coil region" evidence="6">
    <location>
        <begin position="116"/>
        <end position="150"/>
    </location>
</feature>